<reference evidence="1 2" key="1">
    <citation type="journal article" date="2016" name="Nat. Microbiol.">
        <title>The Mouse Intestinal Bacterial Collection (miBC) provides host-specific insight into cultured diversity and functional potential of the gut microbiota.</title>
        <authorList>
            <person name="Lagkouvardos I."/>
            <person name="Pukall R."/>
            <person name="Abt B."/>
            <person name="Foesel B.U."/>
            <person name="Meier-Kolthoff J.P."/>
            <person name="Kumar N."/>
            <person name="Bresciani A."/>
            <person name="Martinez I."/>
            <person name="Just S."/>
            <person name="Ziegler C."/>
            <person name="Brugiroux S."/>
            <person name="Garzetti D."/>
            <person name="Wenning M."/>
            <person name="Bui T.P."/>
            <person name="Wang J."/>
            <person name="Hugenholtz F."/>
            <person name="Plugge C.M."/>
            <person name="Peterson D.A."/>
            <person name="Hornef M.W."/>
            <person name="Baines J.F."/>
            <person name="Smidt H."/>
            <person name="Walter J."/>
            <person name="Kristiansen K."/>
            <person name="Nielsen H.B."/>
            <person name="Haller D."/>
            <person name="Overmann J."/>
            <person name="Stecher B."/>
            <person name="Clavel T."/>
        </authorList>
    </citation>
    <scope>NUCLEOTIDE SEQUENCE [LARGE SCALE GENOMIC DNA]</scope>
    <source>
        <strain evidence="1 2">DSM 28560</strain>
    </source>
</reference>
<protein>
    <submittedName>
        <fullName evidence="1">DUF1062 domain-containing protein</fullName>
    </submittedName>
</protein>
<gene>
    <name evidence="1" type="ORF">E1963_03870</name>
</gene>
<evidence type="ECO:0000313" key="1">
    <source>
        <dbReference type="EMBL" id="TDA22569.1"/>
    </source>
</evidence>
<dbReference type="Proteomes" id="UP000295710">
    <property type="component" value="Unassembled WGS sequence"/>
</dbReference>
<dbReference type="AlphaFoldDB" id="A0A4R4FI38"/>
<dbReference type="Pfam" id="PF06353">
    <property type="entry name" value="DUF1062"/>
    <property type="match status" value="1"/>
</dbReference>
<dbReference type="InterPro" id="IPR009412">
    <property type="entry name" value="DUF1062"/>
</dbReference>
<keyword evidence="2" id="KW-1185">Reference proteome</keyword>
<sequence length="158" mass="18438">MWLIYNCLNCDNSWNARVHSHISPQSLNLLQLEDFQNNSHSLVEKYAMDMDFLYRNGVDEVDIPQYSIIGEVFLPSEDVELEIKSKYLFPVKVSALIREKLHLSQAEYLRSIDNGNIESIPAQDLKKGKLKRGITLVFRSCHDFFIPHKRIFPISRIQ</sequence>
<organism evidence="1 2">
    <name type="scientific">Extibacter muris</name>
    <dbReference type="NCBI Taxonomy" id="1796622"/>
    <lineage>
        <taxon>Bacteria</taxon>
        <taxon>Bacillati</taxon>
        <taxon>Bacillota</taxon>
        <taxon>Clostridia</taxon>
        <taxon>Lachnospirales</taxon>
        <taxon>Lachnospiraceae</taxon>
        <taxon>Extibacter</taxon>
    </lineage>
</organism>
<dbReference type="EMBL" id="SMMX01000003">
    <property type="protein sequence ID" value="TDA22569.1"/>
    <property type="molecule type" value="Genomic_DNA"/>
</dbReference>
<evidence type="ECO:0000313" key="2">
    <source>
        <dbReference type="Proteomes" id="UP000295710"/>
    </source>
</evidence>
<comment type="caution">
    <text evidence="1">The sequence shown here is derived from an EMBL/GenBank/DDBJ whole genome shotgun (WGS) entry which is preliminary data.</text>
</comment>
<name>A0A4R4FI38_9FIRM</name>
<proteinExistence type="predicted"/>
<accession>A0A4R4FI38</accession>